<evidence type="ECO:0000256" key="1">
    <source>
        <dbReference type="ARBA" id="ARBA00022741"/>
    </source>
</evidence>
<keyword evidence="6" id="KW-1185">Reference proteome</keyword>
<dbReference type="EMBL" id="ADVG01000003">
    <property type="protein sequence ID" value="EFH84780.1"/>
    <property type="molecule type" value="Genomic_DNA"/>
</dbReference>
<evidence type="ECO:0000313" key="5">
    <source>
        <dbReference type="EMBL" id="EFH84780.1"/>
    </source>
</evidence>
<dbReference type="Proteomes" id="UP000004508">
    <property type="component" value="Unassembled WGS sequence"/>
</dbReference>
<name>D6TX47_KTERA</name>
<dbReference type="PANTHER" id="PTHR22683">
    <property type="entry name" value="SPORULATION PROTEIN RELATED"/>
    <property type="match status" value="1"/>
</dbReference>
<keyword evidence="5" id="KW-0132">Cell division</keyword>
<dbReference type="Gene3D" id="3.40.50.300">
    <property type="entry name" value="P-loop containing nucleotide triphosphate hydrolases"/>
    <property type="match status" value="1"/>
</dbReference>
<dbReference type="GO" id="GO:0051301">
    <property type="term" value="P:cell division"/>
    <property type="evidence" value="ECO:0007669"/>
    <property type="project" value="UniProtKB-KW"/>
</dbReference>
<dbReference type="CDD" id="cd01127">
    <property type="entry name" value="TrwB_TraG_TraD_VirD4"/>
    <property type="match status" value="1"/>
</dbReference>
<evidence type="ECO:0000259" key="4">
    <source>
        <dbReference type="PROSITE" id="PS50901"/>
    </source>
</evidence>
<dbReference type="OrthoDB" id="3217500at2"/>
<dbReference type="Pfam" id="PF01580">
    <property type="entry name" value="FtsK_SpoIIIE"/>
    <property type="match status" value="1"/>
</dbReference>
<evidence type="ECO:0000313" key="6">
    <source>
        <dbReference type="Proteomes" id="UP000004508"/>
    </source>
</evidence>
<sequence length="1780" mass="201691">MNTHQLIGLVAADIIKQSLETREDQDTTVARFLLDRLTQTQVAEICRQILKDPLLQHEVEIKIPRAFADEEELPESILTSERTTYWRNAPCDKPILILANNDDDQGQSLNDLTSLNAKELKSSIDTWIMIASRMLPLTDEQKKQWGKALAGLQQANEYTLEMFADYVAQVHNCIAQEHIPLIEALGYALPVLEIPRDTGYFQAIPEKNRTSVAKWQKHYQDAISKRASLLRKHLPNQQRIDDDDLLKQFNNVKDEIIPEAHEVIQRFLTALDDWTEESAQLAQFEWEKDGISGLFTGLKTKKVDLATETRDFFEDEDPDELTPDDLLYLDALSKRKITREPVDEDKEFYDRHHLTLDKKRPLKAKWDKFVYGKPIECTDFLVGLLDCIERLIAQAGGAQEKRRFIVKTQYEKGKSKWLNALNQDVGLYFCTRYRGFDTLTRPFIDWQTFWLFEYDRLIDEQKNKENSKGEKFTKNVSTARDATQIKFHVSLTYVIHGKQETATTQLIWKCNPATIGMELNDDLNRLSKKPFLLTSVNREPVSKKGHLQEVSLNDVTTLEAAFSQDRGSLVSTSAKALDASKIFLTKLQEAYKDGRIAQDGQAILKQTWDTFATTYTHAIQSFADAEGIASDAILHQADAYCHLLQVLQQYAAGDKNRVDLWHPVLEIGTVRILDGKPAAIIAPWHPLRLLSISVKARQIAHFVQYLIENPNVEFGDDRLFFFHLKNDMSHPYYPEVTIGFQGEQPRLLGLSDTVNDYSLMEIPLRDDIDQTTNENPQEASEKVREVIRRYLELQPHKRSSMGIVLYNCDSKGLPMAVVDKLSSLYDSKAANEVCCQIILRHQDTQKLSELYEKMIDTVENDPDAFIASESENDFMSRLRIGIMATDAETNENSQEKMTDIVFLQDVISRQAQIVWIPVEIDSDVPQPLQHFPARWSRRHPTAYGDLRSIVYLVCPSQPAVGTAYLDAIHDVVGEHPEKGKHFLPSRQVSFQDNKTQRIFQEVHQLGEWVVNYDDLLERRLLQHQNVTVIKYQQNRAQDRNLIISSTSSFQLLQVLVKQRLEKLSLSNEIDIDKLAQTCINEAKNLSGDIVLRAARRGANASELIGLVLSKYLISSELQSGEPVGWFFLDDYASWLGQDEQQIADIMALALCQYNGVPTLKIIISEAKYFEANVADARKTSQKQLKDTVKRIQDALFQNPSRLDRDIWLARLSDLLIDGILVNSHQPIDIQQWRDDLRKGKLQIEVKGYSHVFAPIPDAVISDDPQLKLGGIDGCYQEVFGRKHIQELLLALYRNKPCMPIRASLGDHRPWLEHTPRYPAPDTLWKMQPATNQIPLNGQTPSTSSNGHTLAVPQVASDSGSGEHIAIGNGNHTPNKSQITNQGTMQLHVHKPTLGTNTQSNQGASQTAVIEKNEQWSQAVQQTLQKALISYSLQAKILGSRLTPNALLIRLKGSDHLKVEDLEKKKSVLLTTHGLSLLHITAQPGEIVVSIARPQRETVSLLDVWKEREFFTGPGEMNLCFILGIKEMDGELLYLNVGKSNDKVEQHAPHTLIAGTTGSGKSVLMQNLLLDICQTNSSKLAHIYLIDPKKGVDYQQLLDLPHLREGIITEQGRAQEILSSLVAQMDHRYDLLAKAKVNNLVDYNKKVSLAERLPVLWLVHDEFADWMLVSEYKEAVSASVQRLGTKARAAGIHLIFAAQRPEANILPPQLRDNLGNRLILRVESQGTSEIALGEKGAEKLLGKGHLAAKLGGEITYAQVPFLSSEDQFQVVDEIRKYDNER</sequence>
<dbReference type="GO" id="GO:0003677">
    <property type="term" value="F:DNA binding"/>
    <property type="evidence" value="ECO:0007669"/>
    <property type="project" value="InterPro"/>
</dbReference>
<keyword evidence="5" id="KW-0131">Cell cycle</keyword>
<dbReference type="InParanoid" id="D6TX47"/>
<dbReference type="GO" id="GO:0005524">
    <property type="term" value="F:ATP binding"/>
    <property type="evidence" value="ECO:0007669"/>
    <property type="project" value="UniProtKB-UniRule"/>
</dbReference>
<feature type="binding site" evidence="3">
    <location>
        <begin position="1554"/>
        <end position="1561"/>
    </location>
    <ligand>
        <name>ATP</name>
        <dbReference type="ChEBI" id="CHEBI:30616"/>
    </ligand>
</feature>
<dbReference type="STRING" id="485913.Krac_5885"/>
<accession>D6TX47</accession>
<gene>
    <name evidence="5" type="ORF">Krac_5885</name>
</gene>
<dbReference type="InterPro" id="IPR027417">
    <property type="entry name" value="P-loop_NTPase"/>
</dbReference>
<dbReference type="PANTHER" id="PTHR22683:SF41">
    <property type="entry name" value="DNA TRANSLOCASE FTSK"/>
    <property type="match status" value="1"/>
</dbReference>
<dbReference type="RefSeq" id="WP_007916549.1">
    <property type="nucleotide sequence ID" value="NZ_ADVG01000003.1"/>
</dbReference>
<organism evidence="5 6">
    <name type="scientific">Ktedonobacter racemifer DSM 44963</name>
    <dbReference type="NCBI Taxonomy" id="485913"/>
    <lineage>
        <taxon>Bacteria</taxon>
        <taxon>Bacillati</taxon>
        <taxon>Chloroflexota</taxon>
        <taxon>Ktedonobacteria</taxon>
        <taxon>Ktedonobacterales</taxon>
        <taxon>Ktedonobacteraceae</taxon>
        <taxon>Ktedonobacter</taxon>
    </lineage>
</organism>
<reference evidence="5 6" key="1">
    <citation type="journal article" date="2011" name="Stand. Genomic Sci.">
        <title>Non-contiguous finished genome sequence and contextual data of the filamentous soil bacterium Ktedonobacter racemifer type strain (SOSP1-21).</title>
        <authorList>
            <person name="Chang Y.J."/>
            <person name="Land M."/>
            <person name="Hauser L."/>
            <person name="Chertkov O."/>
            <person name="Del Rio T.G."/>
            <person name="Nolan M."/>
            <person name="Copeland A."/>
            <person name="Tice H."/>
            <person name="Cheng J.F."/>
            <person name="Lucas S."/>
            <person name="Han C."/>
            <person name="Goodwin L."/>
            <person name="Pitluck S."/>
            <person name="Ivanova N."/>
            <person name="Ovchinikova G."/>
            <person name="Pati A."/>
            <person name="Chen A."/>
            <person name="Palaniappan K."/>
            <person name="Mavromatis K."/>
            <person name="Liolios K."/>
            <person name="Brettin T."/>
            <person name="Fiebig A."/>
            <person name="Rohde M."/>
            <person name="Abt B."/>
            <person name="Goker M."/>
            <person name="Detter J.C."/>
            <person name="Woyke T."/>
            <person name="Bristow J."/>
            <person name="Eisen J.A."/>
            <person name="Markowitz V."/>
            <person name="Hugenholtz P."/>
            <person name="Kyrpides N.C."/>
            <person name="Klenk H.P."/>
            <person name="Lapidus A."/>
        </authorList>
    </citation>
    <scope>NUCLEOTIDE SEQUENCE [LARGE SCALE GENOMIC DNA]</scope>
    <source>
        <strain evidence="6">DSM 44963</strain>
    </source>
</reference>
<comment type="caution">
    <text evidence="5">The sequence shown here is derived from an EMBL/GenBank/DDBJ whole genome shotgun (WGS) entry which is preliminary data.</text>
</comment>
<dbReference type="SUPFAM" id="SSF52540">
    <property type="entry name" value="P-loop containing nucleoside triphosphate hydrolases"/>
    <property type="match status" value="1"/>
</dbReference>
<protein>
    <submittedName>
        <fullName evidence="5">Cell division protein FtsK/SpoIIIE</fullName>
    </submittedName>
</protein>
<dbReference type="InterPro" id="IPR050206">
    <property type="entry name" value="FtsK/SpoIIIE/SftA"/>
</dbReference>
<dbReference type="InterPro" id="IPR002543">
    <property type="entry name" value="FtsK_dom"/>
</dbReference>
<dbReference type="eggNOG" id="COG1674">
    <property type="taxonomic scope" value="Bacteria"/>
</dbReference>
<feature type="domain" description="FtsK" evidence="4">
    <location>
        <begin position="1529"/>
        <end position="1728"/>
    </location>
</feature>
<keyword evidence="2 3" id="KW-0067">ATP-binding</keyword>
<evidence type="ECO:0000256" key="3">
    <source>
        <dbReference type="PROSITE-ProRule" id="PRU00289"/>
    </source>
</evidence>
<evidence type="ECO:0000256" key="2">
    <source>
        <dbReference type="ARBA" id="ARBA00022840"/>
    </source>
</evidence>
<keyword evidence="1 3" id="KW-0547">Nucleotide-binding</keyword>
<proteinExistence type="predicted"/>
<dbReference type="PROSITE" id="PS50901">
    <property type="entry name" value="FTSK"/>
    <property type="match status" value="1"/>
</dbReference>